<dbReference type="Proteomes" id="UP001144673">
    <property type="component" value="Chromosome 2"/>
</dbReference>
<feature type="signal peptide" evidence="1">
    <location>
        <begin position="1"/>
        <end position="18"/>
    </location>
</feature>
<proteinExistence type="predicted"/>
<reference evidence="2" key="1">
    <citation type="journal article" date="2023" name="Access Microbiol">
        <title>De-novo genome assembly for Akanthomyces muscarius, a biocontrol agent of insect agricultural pests.</title>
        <authorList>
            <person name="Erdos Z."/>
            <person name="Studholme D.J."/>
            <person name="Raymond B."/>
            <person name="Sharma M."/>
        </authorList>
    </citation>
    <scope>NUCLEOTIDE SEQUENCE</scope>
    <source>
        <strain evidence="2">Ve6</strain>
    </source>
</reference>
<sequence length="171" mass="19026">MKSFIQLVLVALTATVGAKNLQKRDLSLFQAYLRNATADFVAVDNAIIGVANQLNTTQQFFRQAISTIKNQPVLTLDEARTLLVDFYTLKSEIYIAMGHLAERREVVQKSSECRATILPLLRAFTFGTIFFTSVSRKIPSELKPLAKSLSDDMMGKILDQYNTLSCDGNAV</sequence>
<dbReference type="RefSeq" id="XP_056047934.1">
    <property type="nucleotide sequence ID" value="XM_056202703.1"/>
</dbReference>
<dbReference type="EMBL" id="JAJHUN010000011">
    <property type="protein sequence ID" value="KAJ4144264.1"/>
    <property type="molecule type" value="Genomic_DNA"/>
</dbReference>
<keyword evidence="3" id="KW-1185">Reference proteome</keyword>
<dbReference type="KEGG" id="amus:LMH87_003154"/>
<feature type="chain" id="PRO_5040828507" evidence="1">
    <location>
        <begin position="19"/>
        <end position="171"/>
    </location>
</feature>
<comment type="caution">
    <text evidence="2">The sequence shown here is derived from an EMBL/GenBank/DDBJ whole genome shotgun (WGS) entry which is preliminary data.</text>
</comment>
<protein>
    <submittedName>
        <fullName evidence="2">Uncharacterized protein</fullName>
    </submittedName>
</protein>
<accession>A0A9W8Q2S4</accession>
<gene>
    <name evidence="2" type="ORF">LMH87_003154</name>
</gene>
<name>A0A9W8Q2S4_AKAMU</name>
<evidence type="ECO:0000256" key="1">
    <source>
        <dbReference type="SAM" id="SignalP"/>
    </source>
</evidence>
<evidence type="ECO:0000313" key="2">
    <source>
        <dbReference type="EMBL" id="KAJ4144264.1"/>
    </source>
</evidence>
<dbReference type="AlphaFoldDB" id="A0A9W8Q2S4"/>
<keyword evidence="1" id="KW-0732">Signal</keyword>
<evidence type="ECO:0000313" key="3">
    <source>
        <dbReference type="Proteomes" id="UP001144673"/>
    </source>
</evidence>
<dbReference type="GeneID" id="80890313"/>
<organism evidence="2 3">
    <name type="scientific">Akanthomyces muscarius</name>
    <name type="common">Entomopathogenic fungus</name>
    <name type="synonym">Lecanicillium muscarium</name>
    <dbReference type="NCBI Taxonomy" id="2231603"/>
    <lineage>
        <taxon>Eukaryota</taxon>
        <taxon>Fungi</taxon>
        <taxon>Dikarya</taxon>
        <taxon>Ascomycota</taxon>
        <taxon>Pezizomycotina</taxon>
        <taxon>Sordariomycetes</taxon>
        <taxon>Hypocreomycetidae</taxon>
        <taxon>Hypocreales</taxon>
        <taxon>Cordycipitaceae</taxon>
        <taxon>Akanthomyces</taxon>
    </lineage>
</organism>